<dbReference type="InterPro" id="IPR011989">
    <property type="entry name" value="ARM-like"/>
</dbReference>
<accession>A0A9Q0L9Y4</accession>
<dbReference type="GO" id="GO:0043539">
    <property type="term" value="F:protein serine/threonine kinase activator activity"/>
    <property type="evidence" value="ECO:0007669"/>
    <property type="project" value="TreeGrafter"/>
</dbReference>
<dbReference type="Gene3D" id="1.25.10.10">
    <property type="entry name" value="Leucine-rich Repeat Variant"/>
    <property type="match status" value="1"/>
</dbReference>
<dbReference type="PANTHER" id="PTHR10182:SF3">
    <property type="entry name" value="PROTEIN MO25"/>
    <property type="match status" value="1"/>
</dbReference>
<keyword evidence="3" id="KW-1185">Reference proteome</keyword>
<dbReference type="InterPro" id="IPR013878">
    <property type="entry name" value="Mo25"/>
</dbReference>
<dbReference type="OrthoDB" id="609103at2759"/>
<evidence type="ECO:0000313" key="2">
    <source>
        <dbReference type="EMBL" id="KAJ5069156.1"/>
    </source>
</evidence>
<evidence type="ECO:0000313" key="3">
    <source>
        <dbReference type="Proteomes" id="UP001149090"/>
    </source>
</evidence>
<dbReference type="PANTHER" id="PTHR10182">
    <property type="entry name" value="CALCIUM-BINDING PROTEIN 39-RELATED"/>
    <property type="match status" value="1"/>
</dbReference>
<comment type="similarity">
    <text evidence="1">Belongs to the Mo25 family.</text>
</comment>
<dbReference type="GO" id="GO:0035556">
    <property type="term" value="P:intracellular signal transduction"/>
    <property type="evidence" value="ECO:0007669"/>
    <property type="project" value="TreeGrafter"/>
</dbReference>
<sequence length="329" mass="38312">MFTKKNPINIVKNCQKLLLNLETNETKKTNIKQIEKIINDLNSISQIIFGSEKKVPNPQNISVLADEVFSSNFMIQLIQNLSKFPFEVRKTIVKIFEFLLFQKTQNNKLPTEYISEKFLTILFEGYTNEITSINCGMMIRTCAQDESLAKNIFLSKNLETLFESVESPSFDIASDAFRTLKDLFTSNKNSLSNFFVDNYERCSKIFKQALQSKNYAAKRQYLELISFLIIKSPIKIMLKYFLDSEHFLLIISLMLSESQSIQIEAFHIAKFFIMNPKRNDNITQILVNQSKQIIDFLQNFSVQEKIKDETFEVDSKKVLQEILKMNSKK</sequence>
<dbReference type="OMA" id="HYNEFTR"/>
<organism evidence="2 3">
    <name type="scientific">Anaeramoeba ignava</name>
    <name type="common">Anaerobic marine amoeba</name>
    <dbReference type="NCBI Taxonomy" id="1746090"/>
    <lineage>
        <taxon>Eukaryota</taxon>
        <taxon>Metamonada</taxon>
        <taxon>Anaeramoebidae</taxon>
        <taxon>Anaeramoeba</taxon>
    </lineage>
</organism>
<name>A0A9Q0L9Y4_ANAIG</name>
<dbReference type="SUPFAM" id="SSF48371">
    <property type="entry name" value="ARM repeat"/>
    <property type="match status" value="1"/>
</dbReference>
<protein>
    <submittedName>
        <fullName evidence="2">Calcium-binding protein</fullName>
    </submittedName>
</protein>
<dbReference type="AlphaFoldDB" id="A0A9Q0L9Y4"/>
<dbReference type="Proteomes" id="UP001149090">
    <property type="component" value="Unassembled WGS sequence"/>
</dbReference>
<proteinExistence type="inferred from homology"/>
<dbReference type="Pfam" id="PF08569">
    <property type="entry name" value="Mo25"/>
    <property type="match status" value="1"/>
</dbReference>
<evidence type="ECO:0000256" key="1">
    <source>
        <dbReference type="ARBA" id="ARBA00011012"/>
    </source>
</evidence>
<reference evidence="2" key="1">
    <citation type="submission" date="2022-10" db="EMBL/GenBank/DDBJ databases">
        <title>Novel sulphate-reducing endosymbionts in the free-living metamonad Anaeramoeba.</title>
        <authorList>
            <person name="Jerlstrom-Hultqvist J."/>
            <person name="Cepicka I."/>
            <person name="Gallot-Lavallee L."/>
            <person name="Salas-Leiva D."/>
            <person name="Curtis B.A."/>
            <person name="Zahonova K."/>
            <person name="Pipaliya S."/>
            <person name="Dacks J."/>
            <person name="Roger A.J."/>
        </authorList>
    </citation>
    <scope>NUCLEOTIDE SEQUENCE</scope>
    <source>
        <strain evidence="2">BMAN</strain>
    </source>
</reference>
<comment type="caution">
    <text evidence="2">The sequence shown here is derived from an EMBL/GenBank/DDBJ whole genome shotgun (WGS) entry which is preliminary data.</text>
</comment>
<dbReference type="EMBL" id="JAPDFW010000108">
    <property type="protein sequence ID" value="KAJ5069156.1"/>
    <property type="molecule type" value="Genomic_DNA"/>
</dbReference>
<dbReference type="InterPro" id="IPR016024">
    <property type="entry name" value="ARM-type_fold"/>
</dbReference>
<gene>
    <name evidence="2" type="ORF">M0811_11912</name>
</gene>